<accession>A0A0D6DUJ0</accession>
<feature type="signal peptide" evidence="1">
    <location>
        <begin position="1"/>
        <end position="22"/>
    </location>
</feature>
<dbReference type="PROSITE" id="PS51257">
    <property type="entry name" value="PROKAR_LIPOPROTEIN"/>
    <property type="match status" value="1"/>
</dbReference>
<feature type="chain" id="PRO_5039705742" evidence="1">
    <location>
        <begin position="23"/>
        <end position="428"/>
    </location>
</feature>
<dbReference type="PANTHER" id="PTHR43649:SF32">
    <property type="entry name" value="SUGAR BINDING SECRETED PROTEIN"/>
    <property type="match status" value="1"/>
</dbReference>
<evidence type="ECO:0000313" key="2">
    <source>
        <dbReference type="EMBL" id="CEN27416.1"/>
    </source>
</evidence>
<dbReference type="EMBL" id="LN774769">
    <property type="protein sequence ID" value="CEN27416.1"/>
    <property type="molecule type" value="Genomic_DNA"/>
</dbReference>
<dbReference type="InterPro" id="IPR006059">
    <property type="entry name" value="SBP"/>
</dbReference>
<dbReference type="STRING" id="1364.LP2241_10192"/>
<dbReference type="KEGG" id="lpk:LACPI_0216"/>
<dbReference type="PANTHER" id="PTHR43649">
    <property type="entry name" value="ARABINOSE-BINDING PROTEIN-RELATED"/>
    <property type="match status" value="1"/>
</dbReference>
<dbReference type="AlphaFoldDB" id="A0A0D6DUJ0"/>
<gene>
    <name evidence="2" type="primary">lacE</name>
    <name evidence="2" type="ORF">LACPI_0216</name>
</gene>
<keyword evidence="1" id="KW-0732">Signal</keyword>
<organism evidence="2 3">
    <name type="scientific">Pseudolactococcus piscium MKFS47</name>
    <dbReference type="NCBI Taxonomy" id="297352"/>
    <lineage>
        <taxon>Bacteria</taxon>
        <taxon>Bacillati</taxon>
        <taxon>Bacillota</taxon>
        <taxon>Bacilli</taxon>
        <taxon>Lactobacillales</taxon>
        <taxon>Streptococcaceae</taxon>
        <taxon>Pseudolactococcus</taxon>
    </lineage>
</organism>
<dbReference type="Gene3D" id="3.40.190.10">
    <property type="entry name" value="Periplasmic binding protein-like II"/>
    <property type="match status" value="1"/>
</dbReference>
<name>A0A0D6DUJ0_9LACT</name>
<dbReference type="HOGENOM" id="CLU_031285_2_4_9"/>
<dbReference type="Pfam" id="PF13416">
    <property type="entry name" value="SBP_bac_8"/>
    <property type="match status" value="1"/>
</dbReference>
<dbReference type="Proteomes" id="UP000033166">
    <property type="component" value="Chromosome I"/>
</dbReference>
<evidence type="ECO:0000256" key="1">
    <source>
        <dbReference type="SAM" id="SignalP"/>
    </source>
</evidence>
<proteinExistence type="predicted"/>
<protein>
    <submittedName>
        <fullName evidence="2">Lactose-binding protein LacE</fullName>
    </submittedName>
</protein>
<reference evidence="3" key="1">
    <citation type="submission" date="2015-01" db="EMBL/GenBank/DDBJ databases">
        <authorList>
            <person name="Andreevskaya M."/>
        </authorList>
    </citation>
    <scope>NUCLEOTIDE SEQUENCE [LARGE SCALE GENOMIC DNA]</scope>
    <source>
        <strain evidence="3">MKFS47</strain>
    </source>
</reference>
<sequence>MKTWKKVLGTAVMAVGAVGLLAACGSSDKAANKDKSDTVTVWAWDKTFNIKAMEEAVKVYDNKKVKVKIVEMTQDDIVQKLTTQLTSGSKDGLPDIVLVEDYRIQGFLKTNADAFEPLTDIVKEKDFAAYKFGVNKIGDKIYGVPFDSGVTGLFYRSDYLSEAGYTQEQMNNLTWDDYIKVARDVKAKTGHNITELNPSDLGRVRIMMQEAGEWYTDKDNKVSIAGNKSLAYGMGVLSTLLKEKLVTETSDWATGIKAINGGVVASTPQGSWYSSTVKAQADQSGKWRIAKTPALPAGMGKAQASNSGGAQWYVLKGGATKDAKDFLSKTFATNTDLMATLAKEIGLISTMKSAINTEAYKTGDDFYGGQKVREDFATWTTQIPQVNYGQNTYQIESIMAEYLQQVVKGKDINDALKDAQKRVESEIQ</sequence>
<dbReference type="SUPFAM" id="SSF53850">
    <property type="entry name" value="Periplasmic binding protein-like II"/>
    <property type="match status" value="1"/>
</dbReference>
<dbReference type="RefSeq" id="WP_047914702.1">
    <property type="nucleotide sequence ID" value="NZ_LN774769.1"/>
</dbReference>
<evidence type="ECO:0000313" key="3">
    <source>
        <dbReference type="Proteomes" id="UP000033166"/>
    </source>
</evidence>
<dbReference type="InterPro" id="IPR050490">
    <property type="entry name" value="Bact_solute-bd_prot1"/>
</dbReference>